<feature type="region of interest" description="Disordered" evidence="1">
    <location>
        <begin position="452"/>
        <end position="677"/>
    </location>
</feature>
<feature type="compositionally biased region" description="Low complexity" evidence="1">
    <location>
        <begin position="495"/>
        <end position="505"/>
    </location>
</feature>
<dbReference type="PANTHER" id="PTHR13526:SF8">
    <property type="entry name" value="TRANSCRIPTION FACTOR SPT20 HOMOLOG"/>
    <property type="match status" value="1"/>
</dbReference>
<feature type="compositionally biased region" description="Low complexity" evidence="1">
    <location>
        <begin position="911"/>
        <end position="926"/>
    </location>
</feature>
<dbReference type="Proteomes" id="UP001383192">
    <property type="component" value="Unassembled WGS sequence"/>
</dbReference>
<feature type="region of interest" description="Disordered" evidence="1">
    <location>
        <begin position="911"/>
        <end position="936"/>
    </location>
</feature>
<feature type="region of interest" description="Disordered" evidence="1">
    <location>
        <begin position="331"/>
        <end position="406"/>
    </location>
</feature>
<protein>
    <submittedName>
        <fullName evidence="3">Transcription factor spt20</fullName>
    </submittedName>
</protein>
<dbReference type="GO" id="GO:0003712">
    <property type="term" value="F:transcription coregulator activity"/>
    <property type="evidence" value="ECO:0007669"/>
    <property type="project" value="InterPro"/>
</dbReference>
<evidence type="ECO:0000259" key="2">
    <source>
        <dbReference type="Pfam" id="PF12090"/>
    </source>
</evidence>
<feature type="region of interest" description="Disordered" evidence="1">
    <location>
        <begin position="744"/>
        <end position="844"/>
    </location>
</feature>
<feature type="compositionally biased region" description="Polar residues" evidence="1">
    <location>
        <begin position="241"/>
        <end position="255"/>
    </location>
</feature>
<organism evidence="3 4">
    <name type="scientific">Paramarasmius palmivorus</name>
    <dbReference type="NCBI Taxonomy" id="297713"/>
    <lineage>
        <taxon>Eukaryota</taxon>
        <taxon>Fungi</taxon>
        <taxon>Dikarya</taxon>
        <taxon>Basidiomycota</taxon>
        <taxon>Agaricomycotina</taxon>
        <taxon>Agaricomycetes</taxon>
        <taxon>Agaricomycetidae</taxon>
        <taxon>Agaricales</taxon>
        <taxon>Marasmiineae</taxon>
        <taxon>Marasmiaceae</taxon>
        <taxon>Paramarasmius</taxon>
    </lineage>
</organism>
<dbReference type="InterPro" id="IPR021950">
    <property type="entry name" value="Spt20"/>
</dbReference>
<dbReference type="Pfam" id="PF12090">
    <property type="entry name" value="Spt20_SEP"/>
    <property type="match status" value="1"/>
</dbReference>
<feature type="compositionally biased region" description="Gly residues" evidence="1">
    <location>
        <begin position="927"/>
        <end position="936"/>
    </location>
</feature>
<feature type="region of interest" description="Disordered" evidence="1">
    <location>
        <begin position="209"/>
        <end position="308"/>
    </location>
</feature>
<dbReference type="AlphaFoldDB" id="A0AAW0E8S2"/>
<evidence type="ECO:0000256" key="1">
    <source>
        <dbReference type="SAM" id="MobiDB-lite"/>
    </source>
</evidence>
<feature type="compositionally biased region" description="Polar residues" evidence="1">
    <location>
        <begin position="539"/>
        <end position="548"/>
    </location>
</feature>
<feature type="compositionally biased region" description="Low complexity" evidence="1">
    <location>
        <begin position="636"/>
        <end position="666"/>
    </location>
</feature>
<feature type="compositionally biased region" description="Low complexity" evidence="1">
    <location>
        <begin position="775"/>
        <end position="802"/>
    </location>
</feature>
<dbReference type="GO" id="GO:0006357">
    <property type="term" value="P:regulation of transcription by RNA polymerase II"/>
    <property type="evidence" value="ECO:0007669"/>
    <property type="project" value="TreeGrafter"/>
</dbReference>
<sequence>MEELLERTKSQPPSFTVHLHSDHFNLNNSGKLSYTHPTACIFADIRAHRIPIDFLDIFDSARVPFYDGCMIVELKDHRSEENKEPVVERIILQPNTESLYADICLLNAKNGYKWSDIDALEVEARILLATAPPLCLDPDPHLTRIANQVLRVSTPAVPASLKRKAEVAEPEESDIDKAKRAKILQFGHPRLNRSHTPSYKVLEAIKRKEQGTQQSTLPVPTPAPAQPSTSQAPQQSMTPSRAPSQTPVPQASGSGQLPAPSSTHPSPAPTSTPTPYNQPHSPAPIVPAPAPAPATAPAPAPAPIQNPVHGTVEEANKRLQQAAITPQTFAIPIHSNPPANGATTNPNGRVNSGTPVPVIYTPPNAQPYHHLLQNRVRSTSPTKPQPAQHHSPSPIPTPQQPQMQTTTQAHMYPSVQAATAAAANQSLSTGNPQPNAAMLMAKRATTPIAVASVPSPGQRLPSPRPPVQNQVHPARSGTPAQQQQQPPPLPPPPLLHNLQSQQITQPPLPLPHPQPPQPQSQAPAQTSATTSSFQPPIPNSTFLQQPPSARNVPKPTPGVQATAHDAQCRKRGSSQHASKPGGDAAAAAAAQATTYPADEQKQDDAATAQQQQQPQPQPPQQRVGTPSNQGIHRPGQSPLLAQQQLQPPQHPIQQHASPRPASSQPVVPSPMNPNVMTQQGHQVTNNVVGANPPGQPAMTNPIMPQTGMGRGSPMMMQAQQARHMTGSPMPNGAQHMVPANNLNPNVGVNSPRMGPQQAGHPNPMNGNPYAQNPHLMAQMRRQQQQQLQQQQQQQQQQRQAAASPAPIPGGDTQGTPQRPQSQQVGMQQQQMGQPQMQQGMNQQQQQALSGYYSQMMQMHMQGRPVPQQFYQMMAQQQQQHQQGNMGNAQHGSHVMNQAYIQYMQQAQAARGRGMMLPHQQHQQQPQGRGGGMPPGR</sequence>
<keyword evidence="4" id="KW-1185">Reference proteome</keyword>
<feature type="compositionally biased region" description="Pro residues" evidence="1">
    <location>
        <begin position="506"/>
        <end position="518"/>
    </location>
</feature>
<feature type="compositionally biased region" description="Pro residues" evidence="1">
    <location>
        <begin position="485"/>
        <end position="494"/>
    </location>
</feature>
<feature type="compositionally biased region" description="Low complexity" evidence="1">
    <location>
        <begin position="816"/>
        <end position="844"/>
    </location>
</feature>
<feature type="domain" description="Spt20-like SEP" evidence="2">
    <location>
        <begin position="10"/>
        <end position="148"/>
    </location>
</feature>
<dbReference type="EMBL" id="JAYKXP010000002">
    <property type="protein sequence ID" value="KAK7060924.1"/>
    <property type="molecule type" value="Genomic_DNA"/>
</dbReference>
<comment type="caution">
    <text evidence="3">The sequence shown here is derived from an EMBL/GenBank/DDBJ whole genome shotgun (WGS) entry which is preliminary data.</text>
</comment>
<dbReference type="InterPro" id="IPR046468">
    <property type="entry name" value="Spt20-like_SEP"/>
</dbReference>
<feature type="compositionally biased region" description="Low complexity" evidence="1">
    <location>
        <begin position="336"/>
        <end position="348"/>
    </location>
</feature>
<dbReference type="GO" id="GO:0000124">
    <property type="term" value="C:SAGA complex"/>
    <property type="evidence" value="ECO:0007669"/>
    <property type="project" value="InterPro"/>
</dbReference>
<feature type="compositionally biased region" description="Low complexity" evidence="1">
    <location>
        <begin position="519"/>
        <end position="534"/>
    </location>
</feature>
<evidence type="ECO:0000313" key="4">
    <source>
        <dbReference type="Proteomes" id="UP001383192"/>
    </source>
</evidence>
<proteinExistence type="predicted"/>
<accession>A0AAW0E8S2</accession>
<dbReference type="PANTHER" id="PTHR13526">
    <property type="entry name" value="TRANSCRIPTION FACTOR SPT20 HOMOLOG"/>
    <property type="match status" value="1"/>
</dbReference>
<evidence type="ECO:0000313" key="3">
    <source>
        <dbReference type="EMBL" id="KAK7060924.1"/>
    </source>
</evidence>
<name>A0AAW0E8S2_9AGAR</name>
<reference evidence="3 4" key="1">
    <citation type="submission" date="2024-01" db="EMBL/GenBank/DDBJ databases">
        <title>A draft genome for a cacao thread blight-causing isolate of Paramarasmius palmivorus.</title>
        <authorList>
            <person name="Baruah I.K."/>
            <person name="Bukari Y."/>
            <person name="Amoako-Attah I."/>
            <person name="Meinhardt L.W."/>
            <person name="Bailey B.A."/>
            <person name="Cohen S.P."/>
        </authorList>
    </citation>
    <scope>NUCLEOTIDE SEQUENCE [LARGE SCALE GENOMIC DNA]</scope>
    <source>
        <strain evidence="3 4">GH-12</strain>
    </source>
</reference>
<feature type="compositionally biased region" description="Pro residues" evidence="1">
    <location>
        <begin position="281"/>
        <end position="304"/>
    </location>
</feature>
<gene>
    <name evidence="3" type="primary">SPT20</name>
    <name evidence="3" type="ORF">VNI00_000657</name>
</gene>
<feature type="compositionally biased region" description="Low complexity" evidence="1">
    <location>
        <begin position="226"/>
        <end position="240"/>
    </location>
</feature>